<evidence type="ECO:0000313" key="1">
    <source>
        <dbReference type="EMBL" id="GFE83372.1"/>
    </source>
</evidence>
<evidence type="ECO:0008006" key="3">
    <source>
        <dbReference type="Google" id="ProtNLM"/>
    </source>
</evidence>
<reference evidence="2" key="1">
    <citation type="submission" date="2020-01" db="EMBL/GenBank/DDBJ databases">
        <title>'Steroidobacter agaridevorans' sp. nov., agar-degrading bacteria isolated from rhizosphere soils.</title>
        <authorList>
            <person name="Ikenaga M."/>
            <person name="Kataoka M."/>
            <person name="Murouchi A."/>
            <person name="Katsuragi S."/>
            <person name="Sakai M."/>
        </authorList>
    </citation>
    <scope>NUCLEOTIDE SEQUENCE [LARGE SCALE GENOMIC DNA]</scope>
    <source>
        <strain evidence="2">YU21-B</strain>
    </source>
</reference>
<comment type="caution">
    <text evidence="1">The sequence shown here is derived from an EMBL/GenBank/DDBJ whole genome shotgun (WGS) entry which is preliminary data.</text>
</comment>
<dbReference type="RefSeq" id="WP_161814996.1">
    <property type="nucleotide sequence ID" value="NZ_BLJN01000006.1"/>
</dbReference>
<gene>
    <name evidence="1" type="ORF">GCM10011487_53720</name>
</gene>
<dbReference type="Proteomes" id="UP000445000">
    <property type="component" value="Unassembled WGS sequence"/>
</dbReference>
<name>A0A829YKQ8_9GAMM</name>
<accession>A0A829YKQ8</accession>
<protein>
    <recommendedName>
        <fullName evidence="3">Phage-related protein</fullName>
    </recommendedName>
</protein>
<organism evidence="1 2">
    <name type="scientific">Steroidobacter agaridevorans</name>
    <dbReference type="NCBI Taxonomy" id="2695856"/>
    <lineage>
        <taxon>Bacteria</taxon>
        <taxon>Pseudomonadati</taxon>
        <taxon>Pseudomonadota</taxon>
        <taxon>Gammaproteobacteria</taxon>
        <taxon>Steroidobacterales</taxon>
        <taxon>Steroidobacteraceae</taxon>
        <taxon>Steroidobacter</taxon>
    </lineage>
</organism>
<proteinExistence type="predicted"/>
<dbReference type="EMBL" id="BLJN01000006">
    <property type="protein sequence ID" value="GFE83372.1"/>
    <property type="molecule type" value="Genomic_DNA"/>
</dbReference>
<dbReference type="AlphaFoldDB" id="A0A829YKQ8"/>
<dbReference type="InterPro" id="IPR009241">
    <property type="entry name" value="HigB-like"/>
</dbReference>
<evidence type="ECO:0000313" key="2">
    <source>
        <dbReference type="Proteomes" id="UP000445000"/>
    </source>
</evidence>
<sequence length="110" mass="12352">MNTLKAVVWMGSSKDDLIAFPADARREAGYQLESVQRGEEPQDWKPMSSIGPGVREIRIREPSGAFRVMYLATRPEAIYVLHCFQKKSQQTSRQDLALAKARLKAVSNAT</sequence>
<dbReference type="Pfam" id="PF05973">
    <property type="entry name" value="Gp49"/>
    <property type="match status" value="1"/>
</dbReference>
<keyword evidence="2" id="KW-1185">Reference proteome</keyword>